<proteinExistence type="predicted"/>
<dbReference type="EMBL" id="AC155882">
    <property type="protein sequence ID" value="ABN08180.1"/>
    <property type="molecule type" value="Genomic_DNA"/>
</dbReference>
<accession>A2Q3I0</accession>
<dbReference type="EMBL" id="AC172101">
    <property type="protein sequence ID" value="ABN09006.1"/>
    <property type="molecule type" value="Genomic_DNA"/>
</dbReference>
<organism evidence="1">
    <name type="scientific">Medicago truncatula</name>
    <name type="common">Barrel medic</name>
    <name type="synonym">Medicago tribuloides</name>
    <dbReference type="NCBI Taxonomy" id="3880"/>
    <lineage>
        <taxon>Eukaryota</taxon>
        <taxon>Viridiplantae</taxon>
        <taxon>Streptophyta</taxon>
        <taxon>Embryophyta</taxon>
        <taxon>Tracheophyta</taxon>
        <taxon>Spermatophyta</taxon>
        <taxon>Magnoliopsida</taxon>
        <taxon>eudicotyledons</taxon>
        <taxon>Gunneridae</taxon>
        <taxon>Pentapetalae</taxon>
        <taxon>rosids</taxon>
        <taxon>fabids</taxon>
        <taxon>Fabales</taxon>
        <taxon>Fabaceae</taxon>
        <taxon>Papilionoideae</taxon>
        <taxon>50 kb inversion clade</taxon>
        <taxon>NPAAA clade</taxon>
        <taxon>Hologalegina</taxon>
        <taxon>IRL clade</taxon>
        <taxon>Trifolieae</taxon>
        <taxon>Medicago</taxon>
    </lineage>
</organism>
<dbReference type="AlphaFoldDB" id="A2Q3I0"/>
<reference evidence="1" key="2">
    <citation type="submission" date="2007-03" db="EMBL/GenBank/DDBJ databases">
        <authorList>
            <consortium name="The International Medicago Genome Annotation Group"/>
        </authorList>
    </citation>
    <scope>NUCLEOTIDE SEQUENCE</scope>
</reference>
<gene>
    <name evidence="1" type="ORF">MtrDRAFT_AC155882g43v2</name>
    <name evidence="2" type="ORF">MtrDRAFT_AC172101g18v1</name>
</gene>
<evidence type="ECO:0000313" key="1">
    <source>
        <dbReference type="EMBL" id="ABN08180.1"/>
    </source>
</evidence>
<sequence length="57" mass="6504">MAIQLGDRFCKNIQKEDSYITADGHKRGKIGKSSLFVVELITEKAEVWNCCFCENHV</sequence>
<protein>
    <submittedName>
        <fullName evidence="1">Uncharacterized protein</fullName>
    </submittedName>
</protein>
<reference evidence="1" key="1">
    <citation type="submission" date="2005-01" db="EMBL/GenBank/DDBJ databases">
        <authorList>
            <person name="Town C.D."/>
        </authorList>
    </citation>
    <scope>NUCLEOTIDE SEQUENCE</scope>
</reference>
<evidence type="ECO:0000313" key="2">
    <source>
        <dbReference type="EMBL" id="ABN09006.1"/>
    </source>
</evidence>
<name>A2Q3I0_MEDTR</name>